<dbReference type="RefSeq" id="WP_142709323.1">
    <property type="nucleotide sequence ID" value="NZ_VIRS01000044.1"/>
</dbReference>
<evidence type="ECO:0000313" key="2">
    <source>
        <dbReference type="EMBL" id="TQS40265.1"/>
    </source>
</evidence>
<evidence type="ECO:0000256" key="1">
    <source>
        <dbReference type="SAM" id="Phobius"/>
    </source>
</evidence>
<reference evidence="2 3" key="1">
    <citation type="submission" date="2019-07" db="EMBL/GenBank/DDBJ databases">
        <title>Cryptosporangium phraense sp. nov., isolated from plant litter.</title>
        <authorList>
            <person name="Suriyachadkun C."/>
        </authorList>
    </citation>
    <scope>NUCLEOTIDE SEQUENCE [LARGE SCALE GENOMIC DNA]</scope>
    <source>
        <strain evidence="2 3">A-T 5661</strain>
    </source>
</reference>
<proteinExistence type="predicted"/>
<dbReference type="AlphaFoldDB" id="A0A545AHV0"/>
<feature type="transmembrane region" description="Helical" evidence="1">
    <location>
        <begin position="50"/>
        <end position="71"/>
    </location>
</feature>
<comment type="caution">
    <text evidence="2">The sequence shown here is derived from an EMBL/GenBank/DDBJ whole genome shotgun (WGS) entry which is preliminary data.</text>
</comment>
<keyword evidence="1" id="KW-0812">Transmembrane</keyword>
<keyword evidence="1" id="KW-0472">Membrane</keyword>
<keyword evidence="1" id="KW-1133">Transmembrane helix</keyword>
<sequence length="267" mass="29660">MTDESPAPVERIHRTPVQYLLLVLARPSVWLIWLGGTLAGLGLLELGVPYWIWSFVSPLYQFGILVPLCVWRMRVLDARAVAEGRPAEALDPPPAEALDPPPAELRATVDRELRRLIRVSGWNGAGLLAFGICFVAAAAFLDSTDTPRWVWIPVMLAAGAWMTWLAVRTIPRFRREARRTRDAFATGRAPWHVGHIVKTSAFVPVLEVAADETRYEVSCPWTAPRGVRADGRVLVVGEWQRGAIVLVTGLDAKGRRKGYWGELKPAD</sequence>
<keyword evidence="3" id="KW-1185">Reference proteome</keyword>
<feature type="transmembrane region" description="Helical" evidence="1">
    <location>
        <begin position="149"/>
        <end position="171"/>
    </location>
</feature>
<accession>A0A545AHV0</accession>
<protein>
    <submittedName>
        <fullName evidence="2">Uncharacterized protein</fullName>
    </submittedName>
</protein>
<name>A0A545AHV0_9ACTN</name>
<feature type="transmembrane region" description="Helical" evidence="1">
    <location>
        <begin position="121"/>
        <end position="143"/>
    </location>
</feature>
<dbReference type="Proteomes" id="UP000317982">
    <property type="component" value="Unassembled WGS sequence"/>
</dbReference>
<dbReference type="InParanoid" id="A0A545AHV0"/>
<feature type="transmembrane region" description="Helical" evidence="1">
    <location>
        <begin position="20"/>
        <end position="44"/>
    </location>
</feature>
<dbReference type="OrthoDB" id="5206531at2"/>
<organism evidence="2 3">
    <name type="scientific">Cryptosporangium phraense</name>
    <dbReference type="NCBI Taxonomy" id="2593070"/>
    <lineage>
        <taxon>Bacteria</taxon>
        <taxon>Bacillati</taxon>
        <taxon>Actinomycetota</taxon>
        <taxon>Actinomycetes</taxon>
        <taxon>Cryptosporangiales</taxon>
        <taxon>Cryptosporangiaceae</taxon>
        <taxon>Cryptosporangium</taxon>
    </lineage>
</organism>
<evidence type="ECO:0000313" key="3">
    <source>
        <dbReference type="Proteomes" id="UP000317982"/>
    </source>
</evidence>
<dbReference type="EMBL" id="VIRS01000044">
    <property type="protein sequence ID" value="TQS40265.1"/>
    <property type="molecule type" value="Genomic_DNA"/>
</dbReference>
<gene>
    <name evidence="2" type="ORF">FL583_35700</name>
</gene>